<evidence type="ECO:0000313" key="19">
    <source>
        <dbReference type="RefSeq" id="XP_019626218.1"/>
    </source>
</evidence>
<comment type="subcellular location">
    <subcellularLocation>
        <location evidence="1">Membrane</location>
        <topology evidence="1">Single-pass type I membrane protein</topology>
    </subcellularLocation>
</comment>
<keyword evidence="4" id="KW-0732">Signal</keyword>
<dbReference type="SUPFAM" id="SSF53822">
    <property type="entry name" value="Periplasmic binding protein-like I"/>
    <property type="match status" value="1"/>
</dbReference>
<dbReference type="PANTHER" id="PTHR11920:SF501">
    <property type="entry name" value="GUANYLATE CYCLASE 32E"/>
    <property type="match status" value="1"/>
</dbReference>
<evidence type="ECO:0000256" key="3">
    <source>
        <dbReference type="ARBA" id="ARBA00022692"/>
    </source>
</evidence>
<evidence type="ECO:0000256" key="5">
    <source>
        <dbReference type="ARBA" id="ARBA00022741"/>
    </source>
</evidence>
<organism evidence="18 19">
    <name type="scientific">Branchiostoma belcheri</name>
    <name type="common">Amphioxus</name>
    <dbReference type="NCBI Taxonomy" id="7741"/>
    <lineage>
        <taxon>Eukaryota</taxon>
        <taxon>Metazoa</taxon>
        <taxon>Chordata</taxon>
        <taxon>Cephalochordata</taxon>
        <taxon>Leptocardii</taxon>
        <taxon>Amphioxiformes</taxon>
        <taxon>Branchiostomatidae</taxon>
        <taxon>Branchiostoma</taxon>
    </lineage>
</organism>
<dbReference type="Gene3D" id="6.10.250.780">
    <property type="match status" value="1"/>
</dbReference>
<dbReference type="SUPFAM" id="SSF55073">
    <property type="entry name" value="Nucleotide cyclase"/>
    <property type="match status" value="1"/>
</dbReference>
<evidence type="ECO:0000256" key="2">
    <source>
        <dbReference type="ARBA" id="ARBA00012202"/>
    </source>
</evidence>
<dbReference type="InterPro" id="IPR029787">
    <property type="entry name" value="Nucleotide_cyclase"/>
</dbReference>
<evidence type="ECO:0000256" key="15">
    <source>
        <dbReference type="SAM" id="MobiDB-lite"/>
    </source>
</evidence>
<dbReference type="GO" id="GO:0004383">
    <property type="term" value="F:guanylate cyclase activity"/>
    <property type="evidence" value="ECO:0007669"/>
    <property type="project" value="UniProtKB-EC"/>
</dbReference>
<comment type="catalytic activity">
    <reaction evidence="14">
        <text>GTP = 3',5'-cyclic GMP + diphosphate</text>
        <dbReference type="Rhea" id="RHEA:13665"/>
        <dbReference type="ChEBI" id="CHEBI:33019"/>
        <dbReference type="ChEBI" id="CHEBI:37565"/>
        <dbReference type="ChEBI" id="CHEBI:57746"/>
        <dbReference type="EC" id="4.6.1.2"/>
    </reaction>
</comment>
<dbReference type="FunFam" id="1.10.510.10:FF:002175">
    <property type="entry name" value="Guanylate cyclase"/>
    <property type="match status" value="1"/>
</dbReference>
<dbReference type="SUPFAM" id="SSF56112">
    <property type="entry name" value="Protein kinase-like (PK-like)"/>
    <property type="match status" value="1"/>
</dbReference>
<dbReference type="Proteomes" id="UP000515135">
    <property type="component" value="Unplaced"/>
</dbReference>
<gene>
    <name evidence="19" type="primary">LOC109471369</name>
</gene>
<evidence type="ECO:0000256" key="11">
    <source>
        <dbReference type="ARBA" id="ARBA00023239"/>
    </source>
</evidence>
<evidence type="ECO:0000256" key="7">
    <source>
        <dbReference type="ARBA" id="ARBA00023134"/>
    </source>
</evidence>
<evidence type="ECO:0000259" key="16">
    <source>
        <dbReference type="PROSITE" id="PS50011"/>
    </source>
</evidence>
<dbReference type="FunFam" id="3.30.70.1230:FF:000004">
    <property type="entry name" value="Guanylate cyclase"/>
    <property type="match status" value="1"/>
</dbReference>
<dbReference type="GO" id="GO:0035556">
    <property type="term" value="P:intracellular signal transduction"/>
    <property type="evidence" value="ECO:0007669"/>
    <property type="project" value="InterPro"/>
</dbReference>
<dbReference type="InterPro" id="IPR011009">
    <property type="entry name" value="Kinase-like_dom_sf"/>
</dbReference>
<feature type="region of interest" description="Disordered" evidence="15">
    <location>
        <begin position="1039"/>
        <end position="1081"/>
    </location>
</feature>
<keyword evidence="5" id="KW-0547">Nucleotide-binding</keyword>
<dbReference type="PANTHER" id="PTHR11920">
    <property type="entry name" value="GUANYLYL CYCLASE"/>
    <property type="match status" value="1"/>
</dbReference>
<evidence type="ECO:0000256" key="8">
    <source>
        <dbReference type="ARBA" id="ARBA00023136"/>
    </source>
</evidence>
<dbReference type="GO" id="GO:0007168">
    <property type="term" value="P:receptor guanylyl cyclase signaling pathway"/>
    <property type="evidence" value="ECO:0007669"/>
    <property type="project" value="TreeGrafter"/>
</dbReference>
<dbReference type="OrthoDB" id="1890790at2759"/>
<dbReference type="GO" id="GO:0005525">
    <property type="term" value="F:GTP binding"/>
    <property type="evidence" value="ECO:0007669"/>
    <property type="project" value="UniProtKB-KW"/>
</dbReference>
<protein>
    <recommendedName>
        <fullName evidence="2 14">Guanylate cyclase</fullName>
        <ecNumber evidence="2 14">4.6.1.2</ecNumber>
    </recommendedName>
</protein>
<evidence type="ECO:0000256" key="12">
    <source>
        <dbReference type="ARBA" id="ARBA00023293"/>
    </source>
</evidence>
<evidence type="ECO:0000256" key="1">
    <source>
        <dbReference type="ARBA" id="ARBA00004479"/>
    </source>
</evidence>
<dbReference type="CDD" id="cd07302">
    <property type="entry name" value="CHD"/>
    <property type="match status" value="1"/>
</dbReference>
<dbReference type="PROSITE" id="PS00452">
    <property type="entry name" value="GUANYLATE_CYCLASE_1"/>
    <property type="match status" value="1"/>
</dbReference>
<sequence>MGTSTTVWRCFLVLTQAFLYVSLANVVKIGVMMPFPDEMLPFWGPRPDRAVDFALAHIANNSKHVSNLTLHRVDAVTSCKTGEILGHAVDLMSNVRVDVVVGPPCAVGCSALSALGDYYNVSTVVPACFGDLSEHGHDFFAIMEPPGAIAERVKTLTEYYKWSDVLLITKGEEPWITLGKIMKETLDDVTTASKILKYTGALGLEVATNLLSQKEAPKVIIFAVPRASMGAEDEHTLMIAAYQLGMTTKTVFINVDLSPVPVLWGAGWNPPDLAQALVGGVLQEANKALLLLAPRVQQSSTLLKDFVSAGGPWPMAAYVYDSVLLAANTANTTAEPPALHNVGTAALAGLTGKLQFDRQGGRVQEFILYSFQNGRFVPTVGFSNLNSSLVFIPGVTPCSESENCLSFRYCAENCPCLGPTCTENKSSDLPMIIGVAVAAVVLVGLLSLTGLHLKNDGLFGSAAPRRNKGRNGWKVSLEDVKFADRSRAVLPGLRFGSPAGGAGSGKHQSLLSSFTGASHTSLLNLGTRHKFVPSVGTYSGRPVAVKKVSLGDFAITSTVKRELGQICSFQHVNLNVLHGICFPPHGAGDVTIISDYCPRGSLEDIIETEEINLDNVFVWSFLNDLVKGMLYLHNSEVKSHGNLRPSNCVIDSRWVLKLTDFGSISCAASCEKTRQAEDVARFTRMFWVAPELLRRECPLKGSQKGDVYSFAMVAYEVATRSAPYTDSQLTPREIVRKVIRREEPLMRPETGEDFSSMRGLESLIRDCWTELPEDRPDFTAIRKRLKGMEYGRTFNIVDNVIAKLEKYTKNLESVVAERTSQLEDEKRKTELLLQRMLPTSVADTLKQGKPVTAEHYDMATIFFSDIVGFTEMAADSTPMDVVTMLNDLYCCFDAIIDAFDVYKVETIGDAYMVVSGLPERNGDRHVTEIADMALTLLRDVHNFRISHKNDKPLQLRIGIHTGPVVAGVVGLTMPRYCLFGDTVNTSSRMESTGAPLRIHVSGTTAKMLAQHKGVYDLVLRGEIQVKGKGKMTTYWLLDKVQEDQEDPESPPTQTQTPQPVRPKRQKTVMSTLGQKGERSLD</sequence>
<dbReference type="EC" id="4.6.1.2" evidence="2 14"/>
<evidence type="ECO:0000256" key="9">
    <source>
        <dbReference type="ARBA" id="ARBA00023170"/>
    </source>
</evidence>
<dbReference type="InterPro" id="IPR028082">
    <property type="entry name" value="Peripla_BP_I"/>
</dbReference>
<comment type="similarity">
    <text evidence="13">Belongs to the adenylyl cyclase class-4/guanylyl cyclase family.</text>
</comment>
<keyword evidence="3" id="KW-0812">Transmembrane</keyword>
<evidence type="ECO:0000256" key="10">
    <source>
        <dbReference type="ARBA" id="ARBA00023180"/>
    </source>
</evidence>
<dbReference type="GO" id="GO:0001653">
    <property type="term" value="F:peptide receptor activity"/>
    <property type="evidence" value="ECO:0007669"/>
    <property type="project" value="TreeGrafter"/>
</dbReference>
<dbReference type="KEGG" id="bbel:109471369"/>
<keyword evidence="10" id="KW-0325">Glycoprotein</keyword>
<keyword evidence="8" id="KW-0472">Membrane</keyword>
<dbReference type="SMART" id="SM00044">
    <property type="entry name" value="CYCc"/>
    <property type="match status" value="1"/>
</dbReference>
<dbReference type="AlphaFoldDB" id="A0A6P4YPA0"/>
<proteinExistence type="inferred from homology"/>
<accession>A0A6P4YPA0</accession>
<dbReference type="Gene3D" id="3.40.50.2300">
    <property type="match status" value="2"/>
</dbReference>
<dbReference type="InterPro" id="IPR000719">
    <property type="entry name" value="Prot_kinase_dom"/>
</dbReference>
<feature type="domain" description="Guanylate cyclase" evidence="17">
    <location>
        <begin position="860"/>
        <end position="990"/>
    </location>
</feature>
<keyword evidence="9" id="KW-0675">Receptor</keyword>
<reference evidence="19" key="1">
    <citation type="submission" date="2025-08" db="UniProtKB">
        <authorList>
            <consortium name="RefSeq"/>
        </authorList>
    </citation>
    <scope>IDENTIFICATION</scope>
    <source>
        <tissue evidence="19">Gonad</tissue>
    </source>
</reference>
<keyword evidence="6" id="KW-1133">Transmembrane helix</keyword>
<dbReference type="InterPro" id="IPR001054">
    <property type="entry name" value="A/G_cyclase"/>
</dbReference>
<dbReference type="PROSITE" id="PS50011">
    <property type="entry name" value="PROTEIN_KINASE_DOM"/>
    <property type="match status" value="1"/>
</dbReference>
<evidence type="ECO:0000256" key="13">
    <source>
        <dbReference type="RuleBase" id="RU000405"/>
    </source>
</evidence>
<evidence type="ECO:0000313" key="18">
    <source>
        <dbReference type="Proteomes" id="UP000515135"/>
    </source>
</evidence>
<dbReference type="Gene3D" id="3.30.70.1230">
    <property type="entry name" value="Nucleotide cyclase"/>
    <property type="match status" value="1"/>
</dbReference>
<evidence type="ECO:0000259" key="17">
    <source>
        <dbReference type="PROSITE" id="PS50125"/>
    </source>
</evidence>
<dbReference type="Pfam" id="PF00211">
    <property type="entry name" value="Guanylate_cyc"/>
    <property type="match status" value="1"/>
</dbReference>
<dbReference type="GO" id="GO:0004672">
    <property type="term" value="F:protein kinase activity"/>
    <property type="evidence" value="ECO:0007669"/>
    <property type="project" value="InterPro"/>
</dbReference>
<dbReference type="InterPro" id="IPR018297">
    <property type="entry name" value="A/G_cyclase_CS"/>
</dbReference>
<dbReference type="Pfam" id="PF07714">
    <property type="entry name" value="PK_Tyr_Ser-Thr"/>
    <property type="match status" value="1"/>
</dbReference>
<dbReference type="PROSITE" id="PS50125">
    <property type="entry name" value="GUANYLATE_CYCLASE_2"/>
    <property type="match status" value="1"/>
</dbReference>
<dbReference type="RefSeq" id="XP_019626218.1">
    <property type="nucleotide sequence ID" value="XM_019770659.1"/>
</dbReference>
<name>A0A6P4YPA0_BRABE</name>
<dbReference type="InterPro" id="IPR001245">
    <property type="entry name" value="Ser-Thr/Tyr_kinase_cat_dom"/>
</dbReference>
<dbReference type="InterPro" id="IPR001828">
    <property type="entry name" value="ANF_lig-bd_rcpt"/>
</dbReference>
<evidence type="ECO:0000256" key="6">
    <source>
        <dbReference type="ARBA" id="ARBA00022989"/>
    </source>
</evidence>
<evidence type="ECO:0000256" key="4">
    <source>
        <dbReference type="ARBA" id="ARBA00022729"/>
    </source>
</evidence>
<dbReference type="Pfam" id="PF01094">
    <property type="entry name" value="ANF_receptor"/>
    <property type="match status" value="1"/>
</dbReference>
<keyword evidence="11 13" id="KW-0456">Lyase</keyword>
<keyword evidence="18" id="KW-1185">Reference proteome</keyword>
<dbReference type="GeneID" id="109471369"/>
<keyword evidence="7" id="KW-0342">GTP-binding</keyword>
<dbReference type="InterPro" id="IPR050401">
    <property type="entry name" value="Cyclic_nucleotide_synthase"/>
</dbReference>
<evidence type="ECO:0000256" key="14">
    <source>
        <dbReference type="RuleBase" id="RU003431"/>
    </source>
</evidence>
<dbReference type="GO" id="GO:0004016">
    <property type="term" value="F:adenylate cyclase activity"/>
    <property type="evidence" value="ECO:0007669"/>
    <property type="project" value="TreeGrafter"/>
</dbReference>
<dbReference type="GO" id="GO:0005524">
    <property type="term" value="F:ATP binding"/>
    <property type="evidence" value="ECO:0007669"/>
    <property type="project" value="InterPro"/>
</dbReference>
<dbReference type="Gene3D" id="1.10.510.10">
    <property type="entry name" value="Transferase(Phosphotransferase) domain 1"/>
    <property type="match status" value="1"/>
</dbReference>
<feature type="domain" description="Protein kinase" evidence="16">
    <location>
        <begin position="517"/>
        <end position="791"/>
    </location>
</feature>
<dbReference type="GO" id="GO:0005886">
    <property type="term" value="C:plasma membrane"/>
    <property type="evidence" value="ECO:0007669"/>
    <property type="project" value="TreeGrafter"/>
</dbReference>
<keyword evidence="12 14" id="KW-0141">cGMP biosynthesis</keyword>